<feature type="region of interest" description="Disordered" evidence="1">
    <location>
        <begin position="46"/>
        <end position="67"/>
    </location>
</feature>
<sequence length="67" mass="7199">MCPKVIVEYSEAARRAVPKTFTACSFKFPRLLKFLTCPPSPAVIYSSQEPGEPGSKLASQTALHSAG</sequence>
<evidence type="ECO:0000256" key="1">
    <source>
        <dbReference type="SAM" id="MobiDB-lite"/>
    </source>
</evidence>
<protein>
    <submittedName>
        <fullName evidence="2">Uncharacterized protein</fullName>
    </submittedName>
</protein>
<accession>A0A2T3ZN31</accession>
<reference evidence="2 3" key="1">
    <citation type="submission" date="2016-07" db="EMBL/GenBank/DDBJ databases">
        <title>Multiple horizontal gene transfer events from other fungi enriched the ability of initially mycotrophic Trichoderma (Ascomycota) to feed on dead plant biomass.</title>
        <authorList>
            <consortium name="DOE Joint Genome Institute"/>
            <person name="Aerts A."/>
            <person name="Atanasova L."/>
            <person name="Chenthamara K."/>
            <person name="Zhang J."/>
            <person name="Grujic M."/>
            <person name="Henrissat B."/>
            <person name="Kuo A."/>
            <person name="Salamov A."/>
            <person name="Lipzen A."/>
            <person name="Labutti K."/>
            <person name="Barry K."/>
            <person name="Miao Y."/>
            <person name="Rahimi M.J."/>
            <person name="Shen Q."/>
            <person name="Grigoriev I.V."/>
            <person name="Kubicek C.P."/>
            <person name="Druzhinina I.S."/>
        </authorList>
    </citation>
    <scope>NUCLEOTIDE SEQUENCE [LARGE SCALE GENOMIC DNA]</scope>
    <source>
        <strain evidence="2 3">CBS 433.97</strain>
    </source>
</reference>
<proteinExistence type="predicted"/>
<evidence type="ECO:0000313" key="2">
    <source>
        <dbReference type="EMBL" id="PTB46215.1"/>
    </source>
</evidence>
<dbReference type="EMBL" id="KZ679256">
    <property type="protein sequence ID" value="PTB46215.1"/>
    <property type="molecule type" value="Genomic_DNA"/>
</dbReference>
<dbReference type="Proteomes" id="UP000240493">
    <property type="component" value="Unassembled WGS sequence"/>
</dbReference>
<dbReference type="AlphaFoldDB" id="A0A2T3ZN31"/>
<organism evidence="2 3">
    <name type="scientific">Trichoderma asperellum (strain ATCC 204424 / CBS 433.97 / NBRC 101777)</name>
    <dbReference type="NCBI Taxonomy" id="1042311"/>
    <lineage>
        <taxon>Eukaryota</taxon>
        <taxon>Fungi</taxon>
        <taxon>Dikarya</taxon>
        <taxon>Ascomycota</taxon>
        <taxon>Pezizomycotina</taxon>
        <taxon>Sordariomycetes</taxon>
        <taxon>Hypocreomycetidae</taxon>
        <taxon>Hypocreales</taxon>
        <taxon>Hypocreaceae</taxon>
        <taxon>Trichoderma</taxon>
    </lineage>
</organism>
<name>A0A2T3ZN31_TRIA4</name>
<keyword evidence="3" id="KW-1185">Reference proteome</keyword>
<evidence type="ECO:0000313" key="3">
    <source>
        <dbReference type="Proteomes" id="UP000240493"/>
    </source>
</evidence>
<feature type="compositionally biased region" description="Polar residues" evidence="1">
    <location>
        <begin position="57"/>
        <end position="67"/>
    </location>
</feature>
<gene>
    <name evidence="2" type="ORF">M441DRAFT_52975</name>
</gene>